<dbReference type="Proteomes" id="UP000824533">
    <property type="component" value="Linkage Group LG09"/>
</dbReference>
<reference evidence="1 2" key="1">
    <citation type="journal article" date="2021" name="Front. Genet.">
        <title>Chromosome-Level Genome Assembly Reveals Significant Gene Expansion in the Toll and IMD Signaling Pathways of Dendrolimus kikuchii.</title>
        <authorList>
            <person name="Zhou J."/>
            <person name="Wu P."/>
            <person name="Xiong Z."/>
            <person name="Liu N."/>
            <person name="Zhao N."/>
            <person name="Ji M."/>
            <person name="Qiu Y."/>
            <person name="Yang B."/>
        </authorList>
    </citation>
    <scope>NUCLEOTIDE SEQUENCE [LARGE SCALE GENOMIC DNA]</scope>
    <source>
        <strain evidence="1">Ann1</strain>
    </source>
</reference>
<sequence length="419" mass="47127">MSSRKRSVVWNHFNFTEVEPNKAKCSYCSNYIAISGGNVGNLSKHLKSKHPTVLFIPPRQPNLTTVTVTDENHKEIASHAADINAVSVLCPTPAQQAIAEFVQNMRPIGPRRTERVDEQLLKMIAKGHHPFSIVDEPEFKKLLTLLCPGYSLPTGKTIAENHLLKLYRSGLEKAKLKVAAAPATNEHFIAITAHYVEEQENKNLVLQSTMLGCVQYPDRTTATNLAEHMRSVMREWDIENKVTAIASDNSSNITAAVRSGDWRHIPCFVHTINLCVQSALEIVFFLRSCTDKNVCVTKCVKNVVEYFKRSSHALAKLKEIQGQLNVPQLKLKQDVMTRWNSTYDMFRRVLLVKDAVTATLALTKSDIMLSSNDWATIEAAVPILKIFYDVTVEISAEKNVMCRTIVKQKLYGNYLDCQP</sequence>
<evidence type="ECO:0000313" key="2">
    <source>
        <dbReference type="Proteomes" id="UP000824533"/>
    </source>
</evidence>
<accession>A0ACC1D5H3</accession>
<name>A0ACC1D5H3_9NEOP</name>
<gene>
    <name evidence="1" type="ORF">K1T71_005820</name>
</gene>
<protein>
    <submittedName>
        <fullName evidence="1">Uncharacterized protein</fullName>
    </submittedName>
</protein>
<proteinExistence type="predicted"/>
<keyword evidence="2" id="KW-1185">Reference proteome</keyword>
<organism evidence="1 2">
    <name type="scientific">Dendrolimus kikuchii</name>
    <dbReference type="NCBI Taxonomy" id="765133"/>
    <lineage>
        <taxon>Eukaryota</taxon>
        <taxon>Metazoa</taxon>
        <taxon>Ecdysozoa</taxon>
        <taxon>Arthropoda</taxon>
        <taxon>Hexapoda</taxon>
        <taxon>Insecta</taxon>
        <taxon>Pterygota</taxon>
        <taxon>Neoptera</taxon>
        <taxon>Endopterygota</taxon>
        <taxon>Lepidoptera</taxon>
        <taxon>Glossata</taxon>
        <taxon>Ditrysia</taxon>
        <taxon>Bombycoidea</taxon>
        <taxon>Lasiocampidae</taxon>
        <taxon>Dendrolimus</taxon>
    </lineage>
</organism>
<comment type="caution">
    <text evidence="1">The sequence shown here is derived from an EMBL/GenBank/DDBJ whole genome shotgun (WGS) entry which is preliminary data.</text>
</comment>
<evidence type="ECO:0000313" key="1">
    <source>
        <dbReference type="EMBL" id="KAJ0179045.1"/>
    </source>
</evidence>
<dbReference type="EMBL" id="CM034395">
    <property type="protein sequence ID" value="KAJ0179045.1"/>
    <property type="molecule type" value="Genomic_DNA"/>
</dbReference>